<evidence type="ECO:0000256" key="6">
    <source>
        <dbReference type="PIRSR" id="PIRSR001430-2"/>
    </source>
</evidence>
<proteinExistence type="inferred from homology"/>
<dbReference type="Gene3D" id="3.30.70.660">
    <property type="entry name" value="Pseudouridine synthase I, catalytic domain, C-terminal subdomain"/>
    <property type="match status" value="1"/>
</dbReference>
<dbReference type="EMBL" id="SNYC01000006">
    <property type="protein sequence ID" value="TDQ07549.1"/>
    <property type="molecule type" value="Genomic_DNA"/>
</dbReference>
<dbReference type="InterPro" id="IPR001406">
    <property type="entry name" value="PsdUridine_synth_TruA"/>
</dbReference>
<feature type="active site" description="Nucleophile" evidence="4 5">
    <location>
        <position position="52"/>
    </location>
</feature>
<dbReference type="GO" id="GO:0160147">
    <property type="term" value="F:tRNA pseudouridine(38-40) synthase activity"/>
    <property type="evidence" value="ECO:0007669"/>
    <property type="project" value="UniProtKB-EC"/>
</dbReference>
<dbReference type="SUPFAM" id="SSF55120">
    <property type="entry name" value="Pseudouridine synthase"/>
    <property type="match status" value="1"/>
</dbReference>
<dbReference type="CDD" id="cd02570">
    <property type="entry name" value="PseudoU_synth_EcTruA"/>
    <property type="match status" value="1"/>
</dbReference>
<dbReference type="PANTHER" id="PTHR11142:SF0">
    <property type="entry name" value="TRNA PSEUDOURIDINE SYNTHASE-LIKE 1"/>
    <property type="match status" value="1"/>
</dbReference>
<dbReference type="HAMAP" id="MF_00171">
    <property type="entry name" value="TruA"/>
    <property type="match status" value="1"/>
</dbReference>
<organism evidence="9 10">
    <name type="scientific">Pedobacter metabolipauper</name>
    <dbReference type="NCBI Taxonomy" id="425513"/>
    <lineage>
        <taxon>Bacteria</taxon>
        <taxon>Pseudomonadati</taxon>
        <taxon>Bacteroidota</taxon>
        <taxon>Sphingobacteriia</taxon>
        <taxon>Sphingobacteriales</taxon>
        <taxon>Sphingobacteriaceae</taxon>
        <taxon>Pedobacter</taxon>
    </lineage>
</organism>
<dbReference type="NCBIfam" id="TIGR00071">
    <property type="entry name" value="hisT_truA"/>
    <property type="match status" value="1"/>
</dbReference>
<dbReference type="InterPro" id="IPR020097">
    <property type="entry name" value="PsdUridine_synth_TruA_a/b_dom"/>
</dbReference>
<sequence length="251" mass="28661">MQRYFIELSYNGTGYHGWQIQPNALTVQQCLDTALSTYFRQIVTSLGCGRTDSGVHASQFYAHFDLQLEADQNPKDLSRSISGINSLLPYQIAVKRVFEVADTAHARFDATERAYQYHIHFHKDPFKLDRSWLFKGSLDVHVMNEAAKILFQYTDFSCFSKSNTQTFTNNCKITTAYFEEKEDGLVFTISADRFLRNMVRAIVGTLVRIGKNEITLAQFKEIIESKDRSSAGQSVPACGLYLVRVTYPFIQ</sequence>
<comment type="similarity">
    <text evidence="1 4 7">Belongs to the tRNA pseudouridine synthase TruA family.</text>
</comment>
<evidence type="ECO:0000256" key="2">
    <source>
        <dbReference type="ARBA" id="ARBA00022694"/>
    </source>
</evidence>
<evidence type="ECO:0000256" key="5">
    <source>
        <dbReference type="PIRSR" id="PIRSR001430-1"/>
    </source>
</evidence>
<dbReference type="Gene3D" id="3.30.70.580">
    <property type="entry name" value="Pseudouridine synthase I, catalytic domain, N-terminal subdomain"/>
    <property type="match status" value="1"/>
</dbReference>
<dbReference type="Proteomes" id="UP000295620">
    <property type="component" value="Unassembled WGS sequence"/>
</dbReference>
<accession>A0A4V3D0V0</accession>
<evidence type="ECO:0000256" key="1">
    <source>
        <dbReference type="ARBA" id="ARBA00009375"/>
    </source>
</evidence>
<comment type="subunit">
    <text evidence="4">Homodimer.</text>
</comment>
<feature type="binding site" evidence="4 6">
    <location>
        <position position="115"/>
    </location>
    <ligand>
        <name>substrate</name>
    </ligand>
</feature>
<keyword evidence="2 4" id="KW-0819">tRNA processing</keyword>
<dbReference type="EC" id="5.4.99.12" evidence="4"/>
<protein>
    <recommendedName>
        <fullName evidence="4">tRNA pseudouridine synthase A</fullName>
        <ecNumber evidence="4">5.4.99.12</ecNumber>
    </recommendedName>
    <alternativeName>
        <fullName evidence="4">tRNA pseudouridine(38-40) synthase</fullName>
    </alternativeName>
    <alternativeName>
        <fullName evidence="4">tRNA pseudouridylate synthase I</fullName>
    </alternativeName>
    <alternativeName>
        <fullName evidence="4">tRNA-uridine isomerase I</fullName>
    </alternativeName>
</protein>
<comment type="caution">
    <text evidence="4">Lacks conserved residue(s) required for the propagation of feature annotation.</text>
</comment>
<dbReference type="Pfam" id="PF01416">
    <property type="entry name" value="PseudoU_synth_1"/>
    <property type="match status" value="1"/>
</dbReference>
<evidence type="ECO:0000256" key="4">
    <source>
        <dbReference type="HAMAP-Rule" id="MF_00171"/>
    </source>
</evidence>
<reference evidence="9 10" key="1">
    <citation type="submission" date="2019-03" db="EMBL/GenBank/DDBJ databases">
        <title>Genomic Encyclopedia of Archaeal and Bacterial Type Strains, Phase II (KMG-II): from individual species to whole genera.</title>
        <authorList>
            <person name="Goeker M."/>
        </authorList>
    </citation>
    <scope>NUCLEOTIDE SEQUENCE [LARGE SCALE GENOMIC DNA]</scope>
    <source>
        <strain evidence="9 10">DSM 19035</strain>
    </source>
</reference>
<comment type="caution">
    <text evidence="9">The sequence shown here is derived from an EMBL/GenBank/DDBJ whole genome shotgun (WGS) entry which is preliminary data.</text>
</comment>
<comment type="catalytic activity">
    <reaction evidence="4 7">
        <text>uridine(38/39/40) in tRNA = pseudouridine(38/39/40) in tRNA</text>
        <dbReference type="Rhea" id="RHEA:22376"/>
        <dbReference type="Rhea" id="RHEA-COMP:10085"/>
        <dbReference type="Rhea" id="RHEA-COMP:10087"/>
        <dbReference type="ChEBI" id="CHEBI:65314"/>
        <dbReference type="ChEBI" id="CHEBI:65315"/>
        <dbReference type="EC" id="5.4.99.12"/>
    </reaction>
</comment>
<dbReference type="GO" id="GO:0031119">
    <property type="term" value="P:tRNA pseudouridine synthesis"/>
    <property type="evidence" value="ECO:0007669"/>
    <property type="project" value="UniProtKB-UniRule"/>
</dbReference>
<evidence type="ECO:0000313" key="10">
    <source>
        <dbReference type="Proteomes" id="UP000295620"/>
    </source>
</evidence>
<dbReference type="GO" id="GO:0003723">
    <property type="term" value="F:RNA binding"/>
    <property type="evidence" value="ECO:0007669"/>
    <property type="project" value="InterPro"/>
</dbReference>
<dbReference type="InterPro" id="IPR020095">
    <property type="entry name" value="PsdUridine_synth_TruA_C"/>
</dbReference>
<dbReference type="InterPro" id="IPR020103">
    <property type="entry name" value="PsdUridine_synth_cat_dom_sf"/>
</dbReference>
<dbReference type="AlphaFoldDB" id="A0A4V3D0V0"/>
<comment type="function">
    <text evidence="4">Formation of pseudouridine at positions 38, 39 and 40 in the anticodon stem and loop of transfer RNAs.</text>
</comment>
<dbReference type="PANTHER" id="PTHR11142">
    <property type="entry name" value="PSEUDOURIDYLATE SYNTHASE"/>
    <property type="match status" value="1"/>
</dbReference>
<dbReference type="RefSeq" id="WP_133577510.1">
    <property type="nucleotide sequence ID" value="NZ_SNYC01000006.1"/>
</dbReference>
<dbReference type="OrthoDB" id="9811823at2"/>
<keyword evidence="3 4" id="KW-0413">Isomerase</keyword>
<evidence type="ECO:0000313" key="9">
    <source>
        <dbReference type="EMBL" id="TDQ07549.1"/>
    </source>
</evidence>
<feature type="domain" description="Pseudouridine synthase I TruA alpha/beta" evidence="8">
    <location>
        <begin position="154"/>
        <end position="248"/>
    </location>
</feature>
<name>A0A4V3D0V0_9SPHI</name>
<evidence type="ECO:0000256" key="7">
    <source>
        <dbReference type="RuleBase" id="RU003792"/>
    </source>
</evidence>
<dbReference type="InterPro" id="IPR020094">
    <property type="entry name" value="TruA/RsuA/RluB/E/F_N"/>
</dbReference>
<gene>
    <name evidence="4" type="primary">truA</name>
    <name evidence="9" type="ORF">ATK78_3676</name>
</gene>
<dbReference type="PIRSF" id="PIRSF001430">
    <property type="entry name" value="tRNA_psdUrid_synth"/>
    <property type="match status" value="1"/>
</dbReference>
<keyword evidence="10" id="KW-1185">Reference proteome</keyword>
<evidence type="ECO:0000259" key="8">
    <source>
        <dbReference type="Pfam" id="PF01416"/>
    </source>
</evidence>
<evidence type="ECO:0000256" key="3">
    <source>
        <dbReference type="ARBA" id="ARBA00023235"/>
    </source>
</evidence>
<dbReference type="FunFam" id="3.30.70.580:FF:000001">
    <property type="entry name" value="tRNA pseudouridine synthase A"/>
    <property type="match status" value="1"/>
</dbReference>